<proteinExistence type="predicted"/>
<dbReference type="EMBL" id="CM046130">
    <property type="protein sequence ID" value="KAI8431625.1"/>
    <property type="molecule type" value="Genomic_DNA"/>
</dbReference>
<keyword evidence="2" id="KW-1185">Reference proteome</keyword>
<protein>
    <submittedName>
        <fullName evidence="1">Uncharacterized protein</fullName>
    </submittedName>
</protein>
<gene>
    <name evidence="1" type="ORF">MSG28_016104</name>
</gene>
<comment type="caution">
    <text evidence="1">The sequence shown here is derived from an EMBL/GenBank/DDBJ whole genome shotgun (WGS) entry which is preliminary data.</text>
</comment>
<name>A0ACC0K5G0_CHOFU</name>
<evidence type="ECO:0000313" key="1">
    <source>
        <dbReference type="EMBL" id="KAI8431625.1"/>
    </source>
</evidence>
<evidence type="ECO:0000313" key="2">
    <source>
        <dbReference type="Proteomes" id="UP001064048"/>
    </source>
</evidence>
<reference evidence="1 2" key="1">
    <citation type="journal article" date="2022" name="Genome Biol. Evol.">
        <title>The Spruce Budworm Genome: Reconstructing the Evolutionary History of Antifreeze Proteins.</title>
        <authorList>
            <person name="Beliveau C."/>
            <person name="Gagne P."/>
            <person name="Picq S."/>
            <person name="Vernygora O."/>
            <person name="Keeling C.I."/>
            <person name="Pinkney K."/>
            <person name="Doucet D."/>
            <person name="Wen F."/>
            <person name="Johnston J.S."/>
            <person name="Maaroufi H."/>
            <person name="Boyle B."/>
            <person name="Laroche J."/>
            <person name="Dewar K."/>
            <person name="Juretic N."/>
            <person name="Blackburn G."/>
            <person name="Nisole A."/>
            <person name="Brunet B."/>
            <person name="Brandao M."/>
            <person name="Lumley L."/>
            <person name="Duan J."/>
            <person name="Quan G."/>
            <person name="Lucarotti C.J."/>
            <person name="Roe A.D."/>
            <person name="Sperling F.A.H."/>
            <person name="Levesque R.C."/>
            <person name="Cusson M."/>
        </authorList>
    </citation>
    <scope>NUCLEOTIDE SEQUENCE [LARGE SCALE GENOMIC DNA]</scope>
    <source>
        <strain evidence="1">Glfc:IPQL:Cfum</strain>
    </source>
</reference>
<sequence length="623" mass="68682">MGSSPPYFPARDSPSILAPESPGAPGARGDSPVLLPPSPVLLHESESYTQPNENSNGSNFHEDNSNSIDGVFPSPSTYTFDPEESNSSLTTLAQWPRPAHTDDSTQPPSPFVSNDNSMFSTAMSNESDSTSLPDVTVPTERVTPETKKMDETEEPPAKIRKVNSPKREDEGDGETCPICLESWGTSGDHKLVALKCGHLFGSRCVERWLRAQHQKDRACPTCKTKASMRDLRHIYARRLVAVDTSEITTMQKQVETLQAEKGRVELELQKTKMANRAYMQQLETLKNTILKAQVKPQVRRSWRFALEKNLEICKDGGCRVLTYNCRTYELYVSQKSTNNLFPGYGIRKVSCVDYKQGQFVHLHPKPIRDISYSQPRDLLLSVGLDSSARVVERGIPSTTIQAGVQLWSCAWDHVRSNEFYVGGVGGFIQQYDVRNPSSYIQRLSAPGDMSPVVSLCSTEYGLLSCHLNSCWLWVASGSGQWEPRCLPVEGPFMSLCYDNESHRALVSCRPGTNGERSRLALCQFKGDSGDVTCQVEQTFQGSSRSSLMSRASWVRAPGASWVAAHSESDASLLLHGLDGARTMSLPAAEPALDVCSVQQNGDTVLAALSEARLRIYKAVPTTS</sequence>
<organism evidence="1 2">
    <name type="scientific">Choristoneura fumiferana</name>
    <name type="common">Spruce budworm moth</name>
    <name type="synonym">Archips fumiferana</name>
    <dbReference type="NCBI Taxonomy" id="7141"/>
    <lineage>
        <taxon>Eukaryota</taxon>
        <taxon>Metazoa</taxon>
        <taxon>Ecdysozoa</taxon>
        <taxon>Arthropoda</taxon>
        <taxon>Hexapoda</taxon>
        <taxon>Insecta</taxon>
        <taxon>Pterygota</taxon>
        <taxon>Neoptera</taxon>
        <taxon>Endopterygota</taxon>
        <taxon>Lepidoptera</taxon>
        <taxon>Glossata</taxon>
        <taxon>Ditrysia</taxon>
        <taxon>Tortricoidea</taxon>
        <taxon>Tortricidae</taxon>
        <taxon>Tortricinae</taxon>
        <taxon>Choristoneura</taxon>
    </lineage>
</organism>
<accession>A0ACC0K5G0</accession>
<dbReference type="Proteomes" id="UP001064048">
    <property type="component" value="Chromosome 30"/>
</dbReference>